<accession>A0A6B3SRX5</accession>
<dbReference type="CDD" id="cd06661">
    <property type="entry name" value="GGCT_like"/>
    <property type="match status" value="1"/>
</dbReference>
<evidence type="ECO:0000256" key="1">
    <source>
        <dbReference type="ARBA" id="ARBA00022679"/>
    </source>
</evidence>
<gene>
    <name evidence="4" type="ORF">G3574_19465</name>
</gene>
<dbReference type="InterPro" id="IPR013024">
    <property type="entry name" value="GGCT-like"/>
</dbReference>
<evidence type="ECO:0000313" key="5">
    <source>
        <dbReference type="Proteomes" id="UP000482155"/>
    </source>
</evidence>
<evidence type="ECO:0000256" key="2">
    <source>
        <dbReference type="ARBA" id="ARBA00030602"/>
    </source>
</evidence>
<keyword evidence="1 4" id="KW-0808">Transferase</keyword>
<dbReference type="AlphaFoldDB" id="A0A6B3SRX5"/>
<sequence length="133" mass="14597">MSMHVFTYGSLMFSPVWERVVRGSYEAEPAVLSGHVRHAILGETYPGMIASPGSEVAGMLYRGVSDADVAALDAFEGVEYRRVAVQVAAGGRPVEAQTYLYLMPDRLSADPWVPERFEMARFLGTYCVDKLGS</sequence>
<reference evidence="4 5" key="1">
    <citation type="submission" date="2020-02" db="EMBL/GenBank/DDBJ databases">
        <authorList>
            <person name="Kim M.K."/>
        </authorList>
    </citation>
    <scope>NUCLEOTIDE SEQUENCE [LARGE SCALE GENOMIC DNA]</scope>
    <source>
        <strain evidence="4 5">17J57-3</strain>
    </source>
</reference>
<evidence type="ECO:0000313" key="4">
    <source>
        <dbReference type="EMBL" id="NEX63268.1"/>
    </source>
</evidence>
<dbReference type="InterPro" id="IPR045038">
    <property type="entry name" value="AIG2-like"/>
</dbReference>
<keyword evidence="5" id="KW-1185">Reference proteome</keyword>
<proteinExistence type="predicted"/>
<dbReference type="InterPro" id="IPR009288">
    <property type="entry name" value="AIG2-like_dom"/>
</dbReference>
<dbReference type="InterPro" id="IPR036568">
    <property type="entry name" value="GGCT-like_sf"/>
</dbReference>
<dbReference type="Proteomes" id="UP000482155">
    <property type="component" value="Unassembled WGS sequence"/>
</dbReference>
<dbReference type="Gene3D" id="3.10.490.10">
    <property type="entry name" value="Gamma-glutamyl cyclotransferase-like"/>
    <property type="match status" value="1"/>
</dbReference>
<dbReference type="PANTHER" id="PTHR31544">
    <property type="entry name" value="AIG2-LIKE PROTEIN D"/>
    <property type="match status" value="1"/>
</dbReference>
<dbReference type="SUPFAM" id="SSF110857">
    <property type="entry name" value="Gamma-glutamyl cyclotransferase-like"/>
    <property type="match status" value="1"/>
</dbReference>
<feature type="domain" description="Gamma-glutamylcyclotransferase AIG2-like" evidence="3">
    <location>
        <begin position="5"/>
        <end position="103"/>
    </location>
</feature>
<dbReference type="Pfam" id="PF06094">
    <property type="entry name" value="GGACT"/>
    <property type="match status" value="1"/>
</dbReference>
<name>A0A6B3SRX5_9BURK</name>
<evidence type="ECO:0000259" key="3">
    <source>
        <dbReference type="Pfam" id="PF06094"/>
    </source>
</evidence>
<organism evidence="4 5">
    <name type="scientific">Noviherbaspirillum galbum</name>
    <dbReference type="NCBI Taxonomy" id="2709383"/>
    <lineage>
        <taxon>Bacteria</taxon>
        <taxon>Pseudomonadati</taxon>
        <taxon>Pseudomonadota</taxon>
        <taxon>Betaproteobacteria</taxon>
        <taxon>Burkholderiales</taxon>
        <taxon>Oxalobacteraceae</taxon>
        <taxon>Noviherbaspirillum</taxon>
    </lineage>
</organism>
<comment type="caution">
    <text evidence="4">The sequence shown here is derived from an EMBL/GenBank/DDBJ whole genome shotgun (WGS) entry which is preliminary data.</text>
</comment>
<dbReference type="PANTHER" id="PTHR31544:SF2">
    <property type="entry name" value="AIG2-LIKE PROTEIN D"/>
    <property type="match status" value="1"/>
</dbReference>
<dbReference type="EMBL" id="JAAIVB010000068">
    <property type="protein sequence ID" value="NEX63268.1"/>
    <property type="molecule type" value="Genomic_DNA"/>
</dbReference>
<dbReference type="RefSeq" id="WP_163966970.1">
    <property type="nucleotide sequence ID" value="NZ_JAAIVB010000068.1"/>
</dbReference>
<protein>
    <recommendedName>
        <fullName evidence="2">Putative gamma-glutamylcyclotransferase</fullName>
    </recommendedName>
</protein>
<dbReference type="GO" id="GO:0016740">
    <property type="term" value="F:transferase activity"/>
    <property type="evidence" value="ECO:0007669"/>
    <property type="project" value="UniProtKB-KW"/>
</dbReference>